<evidence type="ECO:0000313" key="2">
    <source>
        <dbReference type="EMBL" id="ORC38280.1"/>
    </source>
</evidence>
<evidence type="ECO:0000313" key="3">
    <source>
        <dbReference type="Proteomes" id="UP000192343"/>
    </source>
</evidence>
<feature type="signal peptide" evidence="1">
    <location>
        <begin position="1"/>
        <end position="21"/>
    </location>
</feature>
<feature type="chain" id="PRO_5012010907" description="DUF3108 domain-containing protein" evidence="1">
    <location>
        <begin position="22"/>
        <end position="224"/>
    </location>
</feature>
<gene>
    <name evidence="2" type="ORF">B4O97_00555</name>
</gene>
<sequence>MFRVLLSSLVCTMFLVAGVSAEDLLYHETLRGDLTDYSISIDDKQGNHEYTLTKTNDSAILSIERIVVDSSGDTREWEYRDFSKDLHISARRNGRMIQIEKRDGRRSINEECTIPDSSPWHQLFPFGMENFIVQGEKERAFWFIQPQNLALSSMKAVRGEEKLINRHGIMERATEVKISINNWLSRFWKGLYLLRSDDGRYLFYEGILRKNLARGTVELVKEQL</sequence>
<comment type="caution">
    <text evidence="2">The sequence shown here is derived from an EMBL/GenBank/DDBJ whole genome shotgun (WGS) entry which is preliminary data.</text>
</comment>
<organism evidence="2 3">
    <name type="scientific">Marispirochaeta aestuarii</name>
    <dbReference type="NCBI Taxonomy" id="1963862"/>
    <lineage>
        <taxon>Bacteria</taxon>
        <taxon>Pseudomonadati</taxon>
        <taxon>Spirochaetota</taxon>
        <taxon>Spirochaetia</taxon>
        <taxon>Spirochaetales</taxon>
        <taxon>Spirochaetaceae</taxon>
        <taxon>Marispirochaeta</taxon>
    </lineage>
</organism>
<reference evidence="2 3" key="1">
    <citation type="submission" date="2017-03" db="EMBL/GenBank/DDBJ databases">
        <title>Draft Genome sequence of Marispirochaeta sp. strain JC444.</title>
        <authorList>
            <person name="Shivani Y."/>
            <person name="Subhash Y."/>
            <person name="Sasikala C."/>
            <person name="Ramana C."/>
        </authorList>
    </citation>
    <scope>NUCLEOTIDE SEQUENCE [LARGE SCALE GENOMIC DNA]</scope>
    <source>
        <strain evidence="2 3">JC444</strain>
    </source>
</reference>
<evidence type="ECO:0008006" key="4">
    <source>
        <dbReference type="Google" id="ProtNLM"/>
    </source>
</evidence>
<keyword evidence="3" id="KW-1185">Reference proteome</keyword>
<protein>
    <recommendedName>
        <fullName evidence="4">DUF3108 domain-containing protein</fullName>
    </recommendedName>
</protein>
<keyword evidence="1" id="KW-0732">Signal</keyword>
<dbReference type="Proteomes" id="UP000192343">
    <property type="component" value="Unassembled WGS sequence"/>
</dbReference>
<accession>A0A1Y1S2S0</accession>
<name>A0A1Y1S2S0_9SPIO</name>
<proteinExistence type="predicted"/>
<evidence type="ECO:0000256" key="1">
    <source>
        <dbReference type="SAM" id="SignalP"/>
    </source>
</evidence>
<dbReference type="AlphaFoldDB" id="A0A1Y1S2S0"/>
<dbReference type="EMBL" id="MWQY01000001">
    <property type="protein sequence ID" value="ORC38280.1"/>
    <property type="molecule type" value="Genomic_DNA"/>
</dbReference>